<evidence type="ECO:0000313" key="3">
    <source>
        <dbReference type="Proteomes" id="UP000694941"/>
    </source>
</evidence>
<dbReference type="RefSeq" id="XP_022255768.1">
    <property type="nucleotide sequence ID" value="XM_022400060.1"/>
</dbReference>
<dbReference type="RefSeq" id="XP_022255770.1">
    <property type="nucleotide sequence ID" value="XM_022400062.1"/>
</dbReference>
<evidence type="ECO:0000256" key="2">
    <source>
        <dbReference type="SAM" id="Phobius"/>
    </source>
</evidence>
<name>A0ABM1TIR4_LIMPO</name>
<reference evidence="4 5" key="1">
    <citation type="submission" date="2025-05" db="UniProtKB">
        <authorList>
            <consortium name="RefSeq"/>
        </authorList>
    </citation>
    <scope>IDENTIFICATION</scope>
    <source>
        <tissue evidence="4 5">Muscle</tissue>
    </source>
</reference>
<feature type="transmembrane region" description="Helical" evidence="2">
    <location>
        <begin position="36"/>
        <end position="59"/>
    </location>
</feature>
<keyword evidence="3" id="KW-1185">Reference proteome</keyword>
<keyword evidence="2" id="KW-0472">Membrane</keyword>
<gene>
    <name evidence="4 5" type="primary">LOC106471449</name>
</gene>
<protein>
    <submittedName>
        <fullName evidence="4 5">Uncharacterized protein LOC106471449 isoform X1</fullName>
    </submittedName>
</protein>
<dbReference type="Proteomes" id="UP000694941">
    <property type="component" value="Unplaced"/>
</dbReference>
<evidence type="ECO:0000313" key="5">
    <source>
        <dbReference type="RefSeq" id="XP_022255770.1"/>
    </source>
</evidence>
<keyword evidence="2" id="KW-0812">Transmembrane</keyword>
<dbReference type="GeneID" id="106471449"/>
<sequence length="161" mass="17436">MCDGVNHCGDNSDETSHADCVDKTTTGQIMGLGVSIFVAIIVSIIIVCFICVVGIAICLCRRQGQHQQGALQHRQHAPLHPLGSHPHYPMGRSFSLTPVDGSIVSPVPAPQQPRPATVPRPRDLERNHHHTQETCIPLPQGSAMTCPMKASTIPQSENWLV</sequence>
<keyword evidence="2" id="KW-1133">Transmembrane helix</keyword>
<accession>A0ABM1TIR4</accession>
<proteinExistence type="predicted"/>
<feature type="region of interest" description="Disordered" evidence="1">
    <location>
        <begin position="102"/>
        <end position="136"/>
    </location>
</feature>
<feature type="compositionally biased region" description="Pro residues" evidence="1">
    <location>
        <begin position="107"/>
        <end position="118"/>
    </location>
</feature>
<evidence type="ECO:0000256" key="1">
    <source>
        <dbReference type="SAM" id="MobiDB-lite"/>
    </source>
</evidence>
<organism evidence="3 5">
    <name type="scientific">Limulus polyphemus</name>
    <name type="common">Atlantic horseshoe crab</name>
    <dbReference type="NCBI Taxonomy" id="6850"/>
    <lineage>
        <taxon>Eukaryota</taxon>
        <taxon>Metazoa</taxon>
        <taxon>Ecdysozoa</taxon>
        <taxon>Arthropoda</taxon>
        <taxon>Chelicerata</taxon>
        <taxon>Merostomata</taxon>
        <taxon>Xiphosura</taxon>
        <taxon>Limulidae</taxon>
        <taxon>Limulus</taxon>
    </lineage>
</organism>
<feature type="compositionally biased region" description="Basic and acidic residues" evidence="1">
    <location>
        <begin position="120"/>
        <end position="132"/>
    </location>
</feature>
<evidence type="ECO:0000313" key="4">
    <source>
        <dbReference type="RefSeq" id="XP_022255768.1"/>
    </source>
</evidence>